<dbReference type="SUPFAM" id="SSF53335">
    <property type="entry name" value="S-adenosyl-L-methionine-dependent methyltransferases"/>
    <property type="match status" value="1"/>
</dbReference>
<dbReference type="InterPro" id="IPR005532">
    <property type="entry name" value="SUMF_dom"/>
</dbReference>
<name>E0UPF7_SULAO</name>
<dbReference type="NCBIfam" id="TIGR04344">
    <property type="entry name" value="ovoA_Nterm"/>
    <property type="match status" value="1"/>
</dbReference>
<keyword evidence="1" id="KW-0560">Oxidoreductase</keyword>
<dbReference type="PANTHER" id="PTHR23150:SF26">
    <property type="entry name" value="GENERIC METHYLTRANSFERASE"/>
    <property type="match status" value="1"/>
</dbReference>
<dbReference type="AlphaFoldDB" id="E0UPF7"/>
<dbReference type="STRING" id="563040.Saut_1640"/>
<dbReference type="Pfam" id="PF03781">
    <property type="entry name" value="FGE-sulfatase"/>
    <property type="match status" value="1"/>
</dbReference>
<evidence type="ECO:0000259" key="6">
    <source>
        <dbReference type="Pfam" id="PF13847"/>
    </source>
</evidence>
<dbReference type="InterPro" id="IPR027577">
    <property type="entry name" value="OvoA_Nterm"/>
</dbReference>
<organism evidence="7 8">
    <name type="scientific">Sulfurimonas autotrophica (strain ATCC BAA-671 / DSM 16294 / JCM 11897 / OK10)</name>
    <dbReference type="NCBI Taxonomy" id="563040"/>
    <lineage>
        <taxon>Bacteria</taxon>
        <taxon>Pseudomonadati</taxon>
        <taxon>Campylobacterota</taxon>
        <taxon>Epsilonproteobacteria</taxon>
        <taxon>Campylobacterales</taxon>
        <taxon>Sulfurimonadaceae</taxon>
        <taxon>Sulfurimonas</taxon>
    </lineage>
</organism>
<evidence type="ECO:0000256" key="2">
    <source>
        <dbReference type="ARBA" id="ARBA00023004"/>
    </source>
</evidence>
<keyword evidence="8" id="KW-1185">Reference proteome</keyword>
<feature type="domain" description="Sulfatase-modifying factor enzyme-like" evidence="4">
    <location>
        <begin position="188"/>
        <end position="441"/>
    </location>
</feature>
<dbReference type="InterPro" id="IPR029063">
    <property type="entry name" value="SAM-dependent_MTases_sf"/>
</dbReference>
<dbReference type="NCBIfam" id="TIGR04345">
    <property type="entry name" value="ovoA_Cterm"/>
    <property type="match status" value="1"/>
</dbReference>
<dbReference type="GO" id="GO:0120147">
    <property type="term" value="F:formylglycine-generating oxidase activity"/>
    <property type="evidence" value="ECO:0007669"/>
    <property type="project" value="TreeGrafter"/>
</dbReference>
<dbReference type="InterPro" id="IPR027625">
    <property type="entry name" value="OvoA_Cterm"/>
</dbReference>
<evidence type="ECO:0000256" key="1">
    <source>
        <dbReference type="ARBA" id="ARBA00023002"/>
    </source>
</evidence>
<evidence type="ECO:0008006" key="9">
    <source>
        <dbReference type="Google" id="ProtNLM"/>
    </source>
</evidence>
<evidence type="ECO:0000256" key="3">
    <source>
        <dbReference type="ARBA" id="ARBA00037882"/>
    </source>
</evidence>
<evidence type="ECO:0000313" key="7">
    <source>
        <dbReference type="EMBL" id="ADN09687.1"/>
    </source>
</evidence>
<feature type="domain" description="DinB-like" evidence="5">
    <location>
        <begin position="22"/>
        <end position="157"/>
    </location>
</feature>
<dbReference type="PANTHER" id="PTHR23150">
    <property type="entry name" value="SULFATASE MODIFYING FACTOR 1, 2"/>
    <property type="match status" value="1"/>
</dbReference>
<dbReference type="CDD" id="cd02440">
    <property type="entry name" value="AdoMet_MTases"/>
    <property type="match status" value="1"/>
</dbReference>
<dbReference type="InterPro" id="IPR025714">
    <property type="entry name" value="Methyltranfer_dom"/>
</dbReference>
<comment type="pathway">
    <text evidence="3">Amino-acid biosynthesis; ergothioneine biosynthesis.</text>
</comment>
<dbReference type="Pfam" id="PF13847">
    <property type="entry name" value="Methyltransf_31"/>
    <property type="match status" value="1"/>
</dbReference>
<evidence type="ECO:0000313" key="8">
    <source>
        <dbReference type="Proteomes" id="UP000007803"/>
    </source>
</evidence>
<dbReference type="InterPro" id="IPR024775">
    <property type="entry name" value="DinB-like"/>
</dbReference>
<feature type="domain" description="Methyltransferase" evidence="6">
    <location>
        <begin position="491"/>
        <end position="632"/>
    </location>
</feature>
<dbReference type="eggNOG" id="COG1352">
    <property type="taxonomic scope" value="Bacteria"/>
</dbReference>
<dbReference type="Pfam" id="PF12867">
    <property type="entry name" value="DinB_2"/>
    <property type="match status" value="1"/>
</dbReference>
<dbReference type="EMBL" id="CP002205">
    <property type="protein sequence ID" value="ADN09687.1"/>
    <property type="molecule type" value="Genomic_DNA"/>
</dbReference>
<reference evidence="8" key="1">
    <citation type="journal article" date="2010" name="Stand. Genomic Sci.">
        <title>Complete genome sequence of Sulfurimonas autotrophica type strain (OK10).</title>
        <authorList>
            <person name="Sikorski J."/>
            <person name="Munk C."/>
            <person name="Lapidus A."/>
            <person name="Djao O."/>
            <person name="Lucas S."/>
            <person name="Glavina Del Rio T."/>
            <person name="Nolan M."/>
            <person name="Tice H."/>
            <person name="Han C."/>
            <person name="Cheng J."/>
            <person name="Tapia R."/>
            <person name="Goodwin L."/>
            <person name="Pitluck S."/>
            <person name="Liolios K."/>
            <person name="Ivanova N."/>
            <person name="Mavromatis K."/>
            <person name="Mikhailova N."/>
            <person name="Pati A."/>
            <person name="Sims D."/>
            <person name="Meincke L."/>
            <person name="Brettin T."/>
            <person name="Detter J."/>
            <person name="Chen A."/>
            <person name="Palaniappan K."/>
            <person name="Land M."/>
            <person name="Hauser L."/>
            <person name="Chang Y."/>
            <person name="Jeffries C."/>
            <person name="Rohde M."/>
            <person name="Lang E."/>
            <person name="Spring S."/>
            <person name="Goker M."/>
            <person name="Woyke T."/>
            <person name="Bristow J."/>
            <person name="Eisen J."/>
            <person name="Markowitz V."/>
            <person name="Hugenholtz P."/>
            <person name="Kyrpides N."/>
            <person name="Klenk H."/>
        </authorList>
    </citation>
    <scope>NUCLEOTIDE SEQUENCE [LARGE SCALE GENOMIC DNA]</scope>
    <source>
        <strain evidence="8">ATCC BAA-671 / DSM 16294 / JCM 11897 / OK10</strain>
    </source>
</reference>
<dbReference type="InterPro" id="IPR016187">
    <property type="entry name" value="CTDL_fold"/>
</dbReference>
<dbReference type="Proteomes" id="UP000007803">
    <property type="component" value="Chromosome"/>
</dbReference>
<dbReference type="FunFam" id="3.90.1580.10:FF:000006">
    <property type="entry name" value="Generic methyltransferase, putative"/>
    <property type="match status" value="1"/>
</dbReference>
<protein>
    <recommendedName>
        <fullName evidence="9">5-histidylcysteine sulfoxide synthase</fullName>
    </recommendedName>
</protein>
<dbReference type="InterPro" id="IPR042095">
    <property type="entry name" value="SUMF_sf"/>
</dbReference>
<dbReference type="KEGG" id="sua:Saut_1640"/>
<dbReference type="SUPFAM" id="SSF56436">
    <property type="entry name" value="C-type lectin-like"/>
    <property type="match status" value="1"/>
</dbReference>
<dbReference type="eggNOG" id="COG1262">
    <property type="taxonomic scope" value="Bacteria"/>
</dbReference>
<dbReference type="Gene3D" id="3.40.50.150">
    <property type="entry name" value="Vaccinia Virus protein VP39"/>
    <property type="match status" value="1"/>
</dbReference>
<dbReference type="RefSeq" id="WP_013327440.1">
    <property type="nucleotide sequence ID" value="NC_014506.1"/>
</dbReference>
<dbReference type="Gene3D" id="3.90.1580.10">
    <property type="entry name" value="paralog of FGE (formylglycine-generating enzyme)"/>
    <property type="match status" value="1"/>
</dbReference>
<gene>
    <name evidence="7" type="ordered locus">Saut_1640</name>
</gene>
<keyword evidence="2" id="KW-0408">Iron</keyword>
<evidence type="ECO:0000259" key="5">
    <source>
        <dbReference type="Pfam" id="PF12867"/>
    </source>
</evidence>
<sequence>MYPVTLDGQSIAKKREEIRAYFHNTFDLFEKVFELLKDESVFYKKSEPTRHPMIFYFGHTATFFVNKLINMKIINERINPEFESIFAVGVDEMSWDDMQEGHYKWPEVSEVRAYRNAVRTLVDELIIHLDFTLPIRDDSSMWIILMSIEHERIHIETSLVLHRQMPIEFIKEVPEFNLCKHSSDAPQNEMIAISGGEVTLGKDKTHNLYGWDNEYGDYSEVVEDYQVSKYLVSNGEFMEFVNESGYEREEFWDEEGLEFLKKSQVKYPHFWVKEETTFKYRALSKIIDMPLDWPVDVNALEAEAFCRYKSRKESRHYTLPSEAEYELVYQHSNLKDVPELHESRANINFYHYASSCPVDEFSFNGIYDVIGNVWQWSRTPIRGFKGFEAHEAYDDFSIPTFDEKHALILGSSWASSGNLIMKHSRYAFRKHFFQNAGFRYVITTNTQHKSEDIYETDELISQYCEFQYGDTHFGVENFAVSCAKIADKYAHNKTKALDLGCATGRASYELAKTFDEVEGLDFSVRFVSVGSKLKEEGYIAFSSKEEGELTVNKKVSLQDLGYEKLAHKVSFWQGDACNLKPNFNSYDLIMATNLIDRLYNPRLFLDTVDARLNDDGILMLTSPYTWQESSTKKEFWLGGYKDGNGNEVKTIECLKSILDAKFDLLHVEDLEFVIKETARKYQHTISQVSVWKKR</sequence>
<dbReference type="InterPro" id="IPR051043">
    <property type="entry name" value="Sulfatase_Mod_Factor_Kinase"/>
</dbReference>
<evidence type="ECO:0000259" key="4">
    <source>
        <dbReference type="Pfam" id="PF03781"/>
    </source>
</evidence>
<dbReference type="HOGENOM" id="CLU_019343_0_0_7"/>
<accession>E0UPF7</accession>
<proteinExistence type="predicted"/>